<evidence type="ECO:0000259" key="8">
    <source>
        <dbReference type="PROSITE" id="PS51666"/>
    </source>
</evidence>
<dbReference type="PROSITE" id="PS51667">
    <property type="entry name" value="WRC"/>
    <property type="match status" value="1"/>
</dbReference>
<evidence type="ECO:0000256" key="2">
    <source>
        <dbReference type="ARBA" id="ARBA00008122"/>
    </source>
</evidence>
<gene>
    <name evidence="10" type="ORF">GUJ93_ZPchr0006g41202</name>
</gene>
<evidence type="ECO:0000256" key="6">
    <source>
        <dbReference type="RuleBase" id="RU367127"/>
    </source>
</evidence>
<comment type="subcellular location">
    <subcellularLocation>
        <location evidence="1 6">Nucleus</location>
    </subcellularLocation>
</comment>
<dbReference type="GO" id="GO:0005524">
    <property type="term" value="F:ATP binding"/>
    <property type="evidence" value="ECO:0007669"/>
    <property type="project" value="UniProtKB-UniRule"/>
</dbReference>
<protein>
    <recommendedName>
        <fullName evidence="6">Growth-regulating factor</fullName>
    </recommendedName>
</protein>
<comment type="similarity">
    <text evidence="2 6">Belongs to the GRF family.</text>
</comment>
<keyword evidence="11" id="KW-1185">Reference proteome</keyword>
<dbReference type="GO" id="GO:0005634">
    <property type="term" value="C:nucleus"/>
    <property type="evidence" value="ECO:0007669"/>
    <property type="project" value="UniProtKB-SubCell"/>
</dbReference>
<dbReference type="SMART" id="SM00951">
    <property type="entry name" value="QLQ"/>
    <property type="match status" value="1"/>
</dbReference>
<comment type="domain">
    <text evidence="6">The QLQ domain and WRC domain may be involved in protein-protein interaction and DNA-binding, respectively.</text>
</comment>
<reference evidence="10" key="1">
    <citation type="journal article" date="2021" name="bioRxiv">
        <title>Whole Genome Assembly and Annotation of Northern Wild Rice, Zizania palustris L., Supports a Whole Genome Duplication in the Zizania Genus.</title>
        <authorList>
            <person name="Haas M."/>
            <person name="Kono T."/>
            <person name="Macchietto M."/>
            <person name="Millas R."/>
            <person name="McGilp L."/>
            <person name="Shao M."/>
            <person name="Duquette J."/>
            <person name="Hirsch C.N."/>
            <person name="Kimball J."/>
        </authorList>
    </citation>
    <scope>NUCLEOTIDE SEQUENCE</scope>
    <source>
        <tissue evidence="10">Fresh leaf tissue</tissue>
    </source>
</reference>
<sequence length="166" mass="18690">MLGSSPSAVGMGGYQRHQESTVFTAAQWAELEQQTLIYKYLMARVPVPGDLLLPLRSHSAAAAIYSFANPAAAPFYHHHHHPSLSYNAYYGKKLDLEPWRCRCTDGKKWRCSKEAHPDSKYCERHMHRGRNRSRKPVESRTAAPAAQSQPQRSTVTTATHDAEEPC</sequence>
<keyword evidence="4 6" id="KW-0539">Nucleus</keyword>
<reference evidence="10" key="2">
    <citation type="submission" date="2021-02" db="EMBL/GenBank/DDBJ databases">
        <authorList>
            <person name="Kimball J.A."/>
            <person name="Haas M.W."/>
            <person name="Macchietto M."/>
            <person name="Kono T."/>
            <person name="Duquette J."/>
            <person name="Shao M."/>
        </authorList>
    </citation>
    <scope>NUCLEOTIDE SEQUENCE</scope>
    <source>
        <tissue evidence="10">Fresh leaf tissue</tissue>
    </source>
</reference>
<proteinExistence type="inferred from homology"/>
<dbReference type="InterPro" id="IPR014977">
    <property type="entry name" value="WRC_dom"/>
</dbReference>
<evidence type="ECO:0000256" key="1">
    <source>
        <dbReference type="ARBA" id="ARBA00004123"/>
    </source>
</evidence>
<evidence type="ECO:0000256" key="4">
    <source>
        <dbReference type="ARBA" id="ARBA00023242"/>
    </source>
</evidence>
<keyword evidence="3 6" id="KW-0010">Activator</keyword>
<dbReference type="GO" id="GO:0006355">
    <property type="term" value="P:regulation of DNA-templated transcription"/>
    <property type="evidence" value="ECO:0007669"/>
    <property type="project" value="InterPro"/>
</dbReference>
<evidence type="ECO:0000256" key="7">
    <source>
        <dbReference type="SAM" id="MobiDB-lite"/>
    </source>
</evidence>
<feature type="domain" description="WRC" evidence="9">
    <location>
        <begin position="95"/>
        <end position="139"/>
    </location>
</feature>
<comment type="caution">
    <text evidence="10">The sequence shown here is derived from an EMBL/GenBank/DDBJ whole genome shotgun (WGS) entry which is preliminary data.</text>
</comment>
<feature type="region of interest" description="Disordered" evidence="7">
    <location>
        <begin position="120"/>
        <end position="166"/>
    </location>
</feature>
<dbReference type="GO" id="GO:0032502">
    <property type="term" value="P:developmental process"/>
    <property type="evidence" value="ECO:0007669"/>
    <property type="project" value="InterPro"/>
</dbReference>
<name>A0A8J5SI80_ZIZPA</name>
<dbReference type="InterPro" id="IPR031137">
    <property type="entry name" value="GRF"/>
</dbReference>
<feature type="domain" description="QLQ" evidence="8">
    <location>
        <begin position="22"/>
        <end position="57"/>
    </location>
</feature>
<dbReference type="AlphaFoldDB" id="A0A8J5SI80"/>
<comment type="function">
    <text evidence="6">Transcription activator.</text>
</comment>
<dbReference type="EMBL" id="JAAALK010000283">
    <property type="protein sequence ID" value="KAG8069492.1"/>
    <property type="molecule type" value="Genomic_DNA"/>
</dbReference>
<evidence type="ECO:0000313" key="10">
    <source>
        <dbReference type="EMBL" id="KAG8069492.1"/>
    </source>
</evidence>
<evidence type="ECO:0000256" key="3">
    <source>
        <dbReference type="ARBA" id="ARBA00023159"/>
    </source>
</evidence>
<feature type="compositionally biased region" description="Low complexity" evidence="7">
    <location>
        <begin position="139"/>
        <end position="154"/>
    </location>
</feature>
<evidence type="ECO:0000256" key="5">
    <source>
        <dbReference type="PROSITE-ProRule" id="PRU01002"/>
    </source>
</evidence>
<accession>A0A8J5SI80</accession>
<evidence type="ECO:0000259" key="9">
    <source>
        <dbReference type="PROSITE" id="PS51667"/>
    </source>
</evidence>
<dbReference type="PANTHER" id="PTHR31602:SF8">
    <property type="entry name" value="GROWTH-REGULATING FACTOR 5"/>
    <property type="match status" value="1"/>
</dbReference>
<feature type="compositionally biased region" description="Basic residues" evidence="7">
    <location>
        <begin position="125"/>
        <end position="134"/>
    </location>
</feature>
<dbReference type="GO" id="GO:0006351">
    <property type="term" value="P:DNA-templated transcription"/>
    <property type="evidence" value="ECO:0007669"/>
    <property type="project" value="UniProtKB-UniRule"/>
</dbReference>
<dbReference type="OrthoDB" id="1927209at2759"/>
<keyword evidence="6" id="KW-0804">Transcription</keyword>
<dbReference type="PROSITE" id="PS51666">
    <property type="entry name" value="QLQ"/>
    <property type="match status" value="1"/>
</dbReference>
<dbReference type="Pfam" id="PF08880">
    <property type="entry name" value="QLQ"/>
    <property type="match status" value="1"/>
</dbReference>
<dbReference type="Proteomes" id="UP000729402">
    <property type="component" value="Unassembled WGS sequence"/>
</dbReference>
<comment type="caution">
    <text evidence="5">Lacks conserved residue(s) required for the propagation of feature annotation.</text>
</comment>
<keyword evidence="6" id="KW-0805">Transcription regulation</keyword>
<dbReference type="Pfam" id="PF08879">
    <property type="entry name" value="WRC"/>
    <property type="match status" value="1"/>
</dbReference>
<dbReference type="InterPro" id="IPR014978">
    <property type="entry name" value="Gln-Leu-Gln_QLQ"/>
</dbReference>
<evidence type="ECO:0000313" key="11">
    <source>
        <dbReference type="Proteomes" id="UP000729402"/>
    </source>
</evidence>
<organism evidence="10 11">
    <name type="scientific">Zizania palustris</name>
    <name type="common">Northern wild rice</name>
    <dbReference type="NCBI Taxonomy" id="103762"/>
    <lineage>
        <taxon>Eukaryota</taxon>
        <taxon>Viridiplantae</taxon>
        <taxon>Streptophyta</taxon>
        <taxon>Embryophyta</taxon>
        <taxon>Tracheophyta</taxon>
        <taxon>Spermatophyta</taxon>
        <taxon>Magnoliopsida</taxon>
        <taxon>Liliopsida</taxon>
        <taxon>Poales</taxon>
        <taxon>Poaceae</taxon>
        <taxon>BOP clade</taxon>
        <taxon>Oryzoideae</taxon>
        <taxon>Oryzeae</taxon>
        <taxon>Zizaniinae</taxon>
        <taxon>Zizania</taxon>
    </lineage>
</organism>
<dbReference type="PANTHER" id="PTHR31602">
    <property type="entry name" value="GROWTH-REGULATING FACTOR 5"/>
    <property type="match status" value="1"/>
</dbReference>